<reference evidence="3 4" key="2">
    <citation type="submission" date="2022-01" db="EMBL/GenBank/DDBJ databases">
        <title>Lysobacter chinensis sp. nov., a bacterium isolated from cow dung compost.</title>
        <authorList>
            <person name="Liu Y."/>
        </authorList>
    </citation>
    <scope>NUCLEOTIDE SEQUENCE [LARGE SCALE GENOMIC DNA]</scope>
    <source>
        <strain evidence="3 4">TLK-CK17</strain>
    </source>
</reference>
<feature type="chain" id="PRO_5046035863" evidence="1">
    <location>
        <begin position="27"/>
        <end position="185"/>
    </location>
</feature>
<dbReference type="InterPro" id="IPR037401">
    <property type="entry name" value="SnoaL-like"/>
</dbReference>
<dbReference type="InterPro" id="IPR032710">
    <property type="entry name" value="NTF2-like_dom_sf"/>
</dbReference>
<dbReference type="Proteomes" id="UP001430796">
    <property type="component" value="Unassembled WGS sequence"/>
</dbReference>
<protein>
    <submittedName>
        <fullName evidence="3">Nuclear transport factor 2 family protein</fullName>
    </submittedName>
</protein>
<gene>
    <name evidence="3" type="ORF">L3V18_11905</name>
</gene>
<proteinExistence type="predicted"/>
<sequence length="185" mass="19927">MFAVLRPKALATFALAIALCPPFALHAQGGGGDAGPVPKVERSADAGTEKVAMEAWRRFLAAWDSGDWAPFLEMTTDDFQFQFPVGPHAGRHEGAAGKAALEAWIESNRGVRIKGRALEVLIAGDTAVFESYGESVPPDAYRNFEAIVFEVEGDRIRAMREYWGLADPSPTGAVRPAIDVDAPQN</sequence>
<keyword evidence="4" id="KW-1185">Reference proteome</keyword>
<accession>A0ABS9HUC6</accession>
<feature type="domain" description="SnoaL-like" evidence="2">
    <location>
        <begin position="57"/>
        <end position="158"/>
    </location>
</feature>
<evidence type="ECO:0000256" key="1">
    <source>
        <dbReference type="SAM" id="SignalP"/>
    </source>
</evidence>
<evidence type="ECO:0000313" key="3">
    <source>
        <dbReference type="EMBL" id="MCF7222486.1"/>
    </source>
</evidence>
<evidence type="ECO:0000259" key="2">
    <source>
        <dbReference type="Pfam" id="PF12680"/>
    </source>
</evidence>
<name>A0ABS9HUC6_9GAMM</name>
<reference evidence="4" key="1">
    <citation type="submission" date="2022-01" db="EMBL/GenBank/DDBJ databases">
        <title>Lysobacter chinensis sp. nov., a bacterium isolated from cow dung compost.</title>
        <authorList>
            <person name="Zhou L.Y."/>
        </authorList>
    </citation>
    <scope>NUCLEOTIDE SEQUENCE [LARGE SCALE GENOMIC DNA]</scope>
    <source>
        <strain evidence="4">TLK-CK17</strain>
    </source>
</reference>
<keyword evidence="1" id="KW-0732">Signal</keyword>
<evidence type="ECO:0000313" key="4">
    <source>
        <dbReference type="Proteomes" id="UP001430796"/>
    </source>
</evidence>
<dbReference type="Pfam" id="PF12680">
    <property type="entry name" value="SnoaL_2"/>
    <property type="match status" value="1"/>
</dbReference>
<comment type="caution">
    <text evidence="3">The sequence shown here is derived from an EMBL/GenBank/DDBJ whole genome shotgun (WGS) entry which is preliminary data.</text>
</comment>
<dbReference type="SUPFAM" id="SSF54427">
    <property type="entry name" value="NTF2-like"/>
    <property type="match status" value="1"/>
</dbReference>
<feature type="signal peptide" evidence="1">
    <location>
        <begin position="1"/>
        <end position="26"/>
    </location>
</feature>
<dbReference type="Gene3D" id="3.10.450.50">
    <property type="match status" value="1"/>
</dbReference>
<dbReference type="EMBL" id="JAKJPO010000007">
    <property type="protein sequence ID" value="MCF7222486.1"/>
    <property type="molecule type" value="Genomic_DNA"/>
</dbReference>
<organism evidence="3 4">
    <name type="scientific">Marilutibacter chinensis</name>
    <dbReference type="NCBI Taxonomy" id="2912247"/>
    <lineage>
        <taxon>Bacteria</taxon>
        <taxon>Pseudomonadati</taxon>
        <taxon>Pseudomonadota</taxon>
        <taxon>Gammaproteobacteria</taxon>
        <taxon>Lysobacterales</taxon>
        <taxon>Lysobacteraceae</taxon>
        <taxon>Marilutibacter</taxon>
    </lineage>
</organism>